<reference evidence="1" key="1">
    <citation type="submission" date="2020-04" db="EMBL/GenBank/DDBJ databases">
        <authorList>
            <person name="Chiriac C."/>
            <person name="Salcher M."/>
            <person name="Ghai R."/>
            <person name="Kavagutti S V."/>
        </authorList>
    </citation>
    <scope>NUCLEOTIDE SEQUENCE</scope>
</reference>
<sequence>MLENLTPPKRIRSCAVRTILAQLEKKDKEIFVAALANQDWAALTLAKELTSRGLLISDGAISRHRKEICSCSKI</sequence>
<protein>
    <submittedName>
        <fullName evidence="1">Uncharacterized protein</fullName>
    </submittedName>
</protein>
<gene>
    <name evidence="1" type="ORF">UFOVP692_37</name>
</gene>
<proteinExistence type="predicted"/>
<evidence type="ECO:0000313" key="1">
    <source>
        <dbReference type="EMBL" id="CAB4157693.1"/>
    </source>
</evidence>
<accession>A0A6J5NFJ9</accession>
<organism evidence="1">
    <name type="scientific">uncultured Caudovirales phage</name>
    <dbReference type="NCBI Taxonomy" id="2100421"/>
    <lineage>
        <taxon>Viruses</taxon>
        <taxon>Duplodnaviria</taxon>
        <taxon>Heunggongvirae</taxon>
        <taxon>Uroviricota</taxon>
        <taxon>Caudoviricetes</taxon>
        <taxon>Peduoviridae</taxon>
        <taxon>Maltschvirus</taxon>
        <taxon>Maltschvirus maltsch</taxon>
    </lineage>
</organism>
<name>A0A6J5NFJ9_9CAUD</name>
<dbReference type="EMBL" id="LR796658">
    <property type="protein sequence ID" value="CAB4157693.1"/>
    <property type="molecule type" value="Genomic_DNA"/>
</dbReference>